<organism evidence="1 2">
    <name type="scientific">Mycolicibacterium rhodesiae</name>
    <name type="common">Mycobacterium rhodesiae</name>
    <dbReference type="NCBI Taxonomy" id="36814"/>
    <lineage>
        <taxon>Bacteria</taxon>
        <taxon>Bacillati</taxon>
        <taxon>Actinomycetota</taxon>
        <taxon>Actinomycetes</taxon>
        <taxon>Mycobacteriales</taxon>
        <taxon>Mycobacteriaceae</taxon>
        <taxon>Mycolicibacterium</taxon>
    </lineage>
</organism>
<protein>
    <recommendedName>
        <fullName evidence="3">Phage gp6-like head-tail connector protein</fullName>
    </recommendedName>
</protein>
<comment type="caution">
    <text evidence="1">The sequence shown here is derived from an EMBL/GenBank/DDBJ whole genome shotgun (WGS) entry which is preliminary data.</text>
</comment>
<sequence>MTYPDPADLAQWLGVDAENPNVVWCIESAADAVEKACGRTFRAVTDPEQRTYLTRHFHGRTFVDVDDVMTADGLLVEVDGVEVTSFTLLPPNAAQRGKPWTQVELPMGTHGWVAVTGRWGWTETEIPSAIRIATVITAARLYDRRQNVAGSLSEQRIDDVESTWRVSALDTDVEILVAPYRRIWAAI</sequence>
<reference evidence="1 2" key="1">
    <citation type="submission" date="2016-12" db="EMBL/GenBank/DDBJ databases">
        <title>The new phylogeny of genus Mycobacterium.</title>
        <authorList>
            <person name="Tortoli E."/>
            <person name="Trovato A."/>
            <person name="Cirillo D.M."/>
        </authorList>
    </citation>
    <scope>NUCLEOTIDE SEQUENCE [LARGE SCALE GENOMIC DNA]</scope>
    <source>
        <strain evidence="1 2">DSM 44223</strain>
    </source>
</reference>
<evidence type="ECO:0008006" key="3">
    <source>
        <dbReference type="Google" id="ProtNLM"/>
    </source>
</evidence>
<name>A0A1X0J5G1_MYCRH</name>
<proteinExistence type="predicted"/>
<dbReference type="RefSeq" id="WP_083117059.1">
    <property type="nucleotide sequence ID" value="NZ_JACKUO010000042.1"/>
</dbReference>
<accession>A0A1X0J5G1</accession>
<dbReference type="EMBL" id="MVIH01000001">
    <property type="protein sequence ID" value="ORB57392.1"/>
    <property type="molecule type" value="Genomic_DNA"/>
</dbReference>
<keyword evidence="2" id="KW-1185">Reference proteome</keyword>
<dbReference type="Proteomes" id="UP000192534">
    <property type="component" value="Unassembled WGS sequence"/>
</dbReference>
<evidence type="ECO:0000313" key="2">
    <source>
        <dbReference type="Proteomes" id="UP000192534"/>
    </source>
</evidence>
<evidence type="ECO:0000313" key="1">
    <source>
        <dbReference type="EMBL" id="ORB57392.1"/>
    </source>
</evidence>
<gene>
    <name evidence="1" type="ORF">BST42_03180</name>
</gene>
<dbReference type="OrthoDB" id="3387386at2"/>
<dbReference type="AlphaFoldDB" id="A0A1X0J5G1"/>